<reference evidence="1" key="1">
    <citation type="submission" date="2012-04" db="EMBL/GenBank/DDBJ databases">
        <title>The Genome Sequence of Fusarium oxysporum melonis.</title>
        <authorList>
            <consortium name="The Broad Institute Genome Sequencing Platform"/>
            <person name="Ma L.-J."/>
            <person name="Gale L.R."/>
            <person name="Schwartz D.C."/>
            <person name="Zhou S."/>
            <person name="Corby-Kistler H."/>
            <person name="Young S.K."/>
            <person name="Zeng Q."/>
            <person name="Gargeya S."/>
            <person name="Fitzgerald M."/>
            <person name="Haas B."/>
            <person name="Abouelleil A."/>
            <person name="Alvarado L."/>
            <person name="Arachchi H.M."/>
            <person name="Berlin A."/>
            <person name="Brown A."/>
            <person name="Chapman S.B."/>
            <person name="Chen Z."/>
            <person name="Dunbar C."/>
            <person name="Freedman E."/>
            <person name="Gearin G."/>
            <person name="Goldberg J."/>
            <person name="Griggs A."/>
            <person name="Gujja S."/>
            <person name="Heiman D."/>
            <person name="Howarth C."/>
            <person name="Larson L."/>
            <person name="Lui A."/>
            <person name="MacDonald P.J.P."/>
            <person name="Montmayeur A."/>
            <person name="Murphy C."/>
            <person name="Neiman D."/>
            <person name="Pearson M."/>
            <person name="Priest M."/>
            <person name="Roberts A."/>
            <person name="Saif S."/>
            <person name="Shea T."/>
            <person name="Shenoy N."/>
            <person name="Sisk P."/>
            <person name="Stolte C."/>
            <person name="Sykes S."/>
            <person name="Wortman J."/>
            <person name="Nusbaum C."/>
            <person name="Birren B."/>
        </authorList>
    </citation>
    <scope>NUCLEOTIDE SEQUENCE</scope>
    <source>
        <strain evidence="1">26406</strain>
    </source>
</reference>
<sequence length="221" mass="24171">MPLALNHDQGPSWTKVLDEKFERNVAAKDRHISMVWHFSIILNDRFKTSCEVRGVVFPLFPFYMRPVKIHLKDKNTYVISTGLFACSWLFKLSDENNGRCGCQTRLGLGPIDTGEGENRFGVLGGAPALPEEPSDPVPRGIVFAPVAVASLAMFVSFEALLEGMFLTGDSLKSIMLLPVGSLPLGLLCFECLRDFIFAGGQVALPKVVCICLLAGVPLGDR</sequence>
<protein>
    <submittedName>
        <fullName evidence="1">Uncharacterized protein</fullName>
    </submittedName>
</protein>
<dbReference type="EMBL" id="JH659347">
    <property type="protein sequence ID" value="EXK27797.1"/>
    <property type="molecule type" value="Genomic_DNA"/>
</dbReference>
<dbReference type="Proteomes" id="UP000030703">
    <property type="component" value="Unassembled WGS sequence"/>
</dbReference>
<dbReference type="AlphaFoldDB" id="W9ZGT6"/>
<gene>
    <name evidence="1" type="ORF">FOMG_15645</name>
</gene>
<accession>W9ZGT6</accession>
<dbReference type="HOGENOM" id="CLU_1250724_0_0_1"/>
<name>W9ZGT6_FUSOX</name>
<reference evidence="1" key="2">
    <citation type="submission" date="2012-05" db="EMBL/GenBank/DDBJ databases">
        <title>Annotation of the Genome Sequence of Fusarium oxysporum f. sp. melonis 26406.</title>
        <authorList>
            <consortium name="The Broad Institute Genomics Platform"/>
            <person name="Ma L.-J."/>
            <person name="Corby-Kistler H."/>
            <person name="Broz K."/>
            <person name="Gale L.R."/>
            <person name="Jonkers W."/>
            <person name="O'Donnell K."/>
            <person name="Ploetz R."/>
            <person name="Steinberg C."/>
            <person name="Schwartz D.C."/>
            <person name="VanEtten H."/>
            <person name="Zhou S."/>
            <person name="Young S.K."/>
            <person name="Zeng Q."/>
            <person name="Gargeya S."/>
            <person name="Fitzgerald M."/>
            <person name="Abouelleil A."/>
            <person name="Alvarado L."/>
            <person name="Chapman S.B."/>
            <person name="Gainer-Dewar J."/>
            <person name="Goldberg J."/>
            <person name="Griggs A."/>
            <person name="Gujja S."/>
            <person name="Hansen M."/>
            <person name="Howarth C."/>
            <person name="Imamovic A."/>
            <person name="Ireland A."/>
            <person name="Larimer J."/>
            <person name="McCowan C."/>
            <person name="Murphy C."/>
            <person name="Pearson M."/>
            <person name="Poon T.W."/>
            <person name="Priest M."/>
            <person name="Roberts A."/>
            <person name="Saif S."/>
            <person name="Shea T."/>
            <person name="Sykes S."/>
            <person name="Wortman J."/>
            <person name="Nusbaum C."/>
            <person name="Birren B."/>
        </authorList>
    </citation>
    <scope>NUCLEOTIDE SEQUENCE</scope>
    <source>
        <strain evidence="1">26406</strain>
    </source>
</reference>
<organism evidence="1">
    <name type="scientific">Fusarium oxysporum f. sp. melonis 26406</name>
    <dbReference type="NCBI Taxonomy" id="1089452"/>
    <lineage>
        <taxon>Eukaryota</taxon>
        <taxon>Fungi</taxon>
        <taxon>Dikarya</taxon>
        <taxon>Ascomycota</taxon>
        <taxon>Pezizomycotina</taxon>
        <taxon>Sordariomycetes</taxon>
        <taxon>Hypocreomycetidae</taxon>
        <taxon>Hypocreales</taxon>
        <taxon>Nectriaceae</taxon>
        <taxon>Fusarium</taxon>
        <taxon>Fusarium oxysporum species complex</taxon>
    </lineage>
</organism>
<evidence type="ECO:0000313" key="1">
    <source>
        <dbReference type="EMBL" id="EXK27797.1"/>
    </source>
</evidence>
<dbReference type="VEuPathDB" id="FungiDB:FOMG_15645"/>
<proteinExistence type="predicted"/>